<keyword evidence="4" id="KW-0564">Palmitate</keyword>
<comment type="subunit">
    <text evidence="4">Part of the Bam complex.</text>
</comment>
<comment type="subcellular location">
    <subcellularLocation>
        <location evidence="4">Cell outer membrane</location>
        <topology evidence="4">Lipid-anchor</topology>
    </subcellularLocation>
</comment>
<evidence type="ECO:0000313" key="6">
    <source>
        <dbReference type="EMBL" id="RUO67309.1"/>
    </source>
</evidence>
<dbReference type="AlphaFoldDB" id="A0A432YVF2"/>
<feature type="domain" description="Outer membrane protein assembly factor BamE" evidence="5">
    <location>
        <begin position="32"/>
        <end position="99"/>
    </location>
</feature>
<gene>
    <name evidence="4" type="primary">bamE</name>
    <name evidence="6" type="ORF">CWI73_00090</name>
</gene>
<accession>A0A432YVF2</accession>
<dbReference type="PROSITE" id="PS51257">
    <property type="entry name" value="PROKAR_LIPOPROTEIN"/>
    <property type="match status" value="1"/>
</dbReference>
<evidence type="ECO:0000256" key="4">
    <source>
        <dbReference type="HAMAP-Rule" id="MF_00925"/>
    </source>
</evidence>
<dbReference type="RefSeq" id="WP_126750993.1">
    <property type="nucleotide sequence ID" value="NZ_JBHUMT010000016.1"/>
</dbReference>
<dbReference type="GO" id="GO:1990063">
    <property type="term" value="C:Bam protein complex"/>
    <property type="evidence" value="ECO:0007669"/>
    <property type="project" value="TreeGrafter"/>
</dbReference>
<comment type="similarity">
    <text evidence="4">Belongs to the BamE family.</text>
</comment>
<dbReference type="InterPro" id="IPR026592">
    <property type="entry name" value="BamE"/>
</dbReference>
<evidence type="ECO:0000259" key="5">
    <source>
        <dbReference type="Pfam" id="PF04355"/>
    </source>
</evidence>
<dbReference type="Pfam" id="PF04355">
    <property type="entry name" value="BamE"/>
    <property type="match status" value="1"/>
</dbReference>
<keyword evidence="1 4" id="KW-0732">Signal</keyword>
<dbReference type="HAMAP" id="MF_00925">
    <property type="entry name" value="OM_assembly_BamE"/>
    <property type="match status" value="1"/>
</dbReference>
<dbReference type="InterPro" id="IPR007450">
    <property type="entry name" value="BamE_dom"/>
</dbReference>
<dbReference type="GO" id="GO:0051205">
    <property type="term" value="P:protein insertion into membrane"/>
    <property type="evidence" value="ECO:0007669"/>
    <property type="project" value="UniProtKB-UniRule"/>
</dbReference>
<dbReference type="PANTHER" id="PTHR37482:SF1">
    <property type="entry name" value="OUTER MEMBRANE PROTEIN ASSEMBLY FACTOR BAME"/>
    <property type="match status" value="1"/>
</dbReference>
<name>A0A432YVF2_9GAMM</name>
<evidence type="ECO:0000256" key="2">
    <source>
        <dbReference type="ARBA" id="ARBA00023136"/>
    </source>
</evidence>
<dbReference type="GO" id="GO:0043165">
    <property type="term" value="P:Gram-negative-bacterium-type cell outer membrane assembly"/>
    <property type="evidence" value="ECO:0007669"/>
    <property type="project" value="UniProtKB-UniRule"/>
</dbReference>
<comment type="function">
    <text evidence="4">Part of the outer membrane protein assembly complex, which is involved in assembly and insertion of beta-barrel proteins into the outer membrane.</text>
</comment>
<reference evidence="6 7" key="1">
    <citation type="journal article" date="2011" name="Front. Microbiol.">
        <title>Genomic signatures of strain selection and enhancement in Bacillus atrophaeus var. globigii, a historical biowarfare simulant.</title>
        <authorList>
            <person name="Gibbons H.S."/>
            <person name="Broomall S.M."/>
            <person name="McNew L.A."/>
            <person name="Daligault H."/>
            <person name="Chapman C."/>
            <person name="Bruce D."/>
            <person name="Karavis M."/>
            <person name="Krepps M."/>
            <person name="McGregor P.A."/>
            <person name="Hong C."/>
            <person name="Park K.H."/>
            <person name="Akmal A."/>
            <person name="Feldman A."/>
            <person name="Lin J.S."/>
            <person name="Chang W.E."/>
            <person name="Higgs B.W."/>
            <person name="Demirev P."/>
            <person name="Lindquist J."/>
            <person name="Liem A."/>
            <person name="Fochler E."/>
            <person name="Read T.D."/>
            <person name="Tapia R."/>
            <person name="Johnson S."/>
            <person name="Bishop-Lilly K.A."/>
            <person name="Detter C."/>
            <person name="Han C."/>
            <person name="Sozhamannan S."/>
            <person name="Rosenzweig C.N."/>
            <person name="Skowronski E.W."/>
        </authorList>
    </citation>
    <scope>NUCLEOTIDE SEQUENCE [LARGE SCALE GENOMIC DNA]</scope>
    <source>
        <strain evidence="6 7">TPS4-2</strain>
    </source>
</reference>
<organism evidence="6 7">
    <name type="scientific">Idiomarina piscisalsi</name>
    <dbReference type="NCBI Taxonomy" id="1096243"/>
    <lineage>
        <taxon>Bacteria</taxon>
        <taxon>Pseudomonadati</taxon>
        <taxon>Pseudomonadota</taxon>
        <taxon>Gammaproteobacteria</taxon>
        <taxon>Alteromonadales</taxon>
        <taxon>Idiomarinaceae</taxon>
        <taxon>Idiomarina</taxon>
    </lineage>
</organism>
<keyword evidence="4" id="KW-0449">Lipoprotein</keyword>
<dbReference type="GO" id="GO:0030674">
    <property type="term" value="F:protein-macromolecule adaptor activity"/>
    <property type="evidence" value="ECO:0007669"/>
    <property type="project" value="TreeGrafter"/>
</dbReference>
<comment type="caution">
    <text evidence="6">The sequence shown here is derived from an EMBL/GenBank/DDBJ whole genome shotgun (WGS) entry which is preliminary data.</text>
</comment>
<dbReference type="EMBL" id="PIQA01000001">
    <property type="protein sequence ID" value="RUO67309.1"/>
    <property type="molecule type" value="Genomic_DNA"/>
</dbReference>
<proteinExistence type="inferred from homology"/>
<evidence type="ECO:0000313" key="7">
    <source>
        <dbReference type="Proteomes" id="UP000288361"/>
    </source>
</evidence>
<dbReference type="InterPro" id="IPR037873">
    <property type="entry name" value="BamE-like"/>
</dbReference>
<keyword evidence="2 4" id="KW-0472">Membrane</keyword>
<protein>
    <recommendedName>
        <fullName evidence="4">Outer membrane protein assembly factor BamE</fullName>
    </recommendedName>
</protein>
<dbReference type="Proteomes" id="UP000288361">
    <property type="component" value="Unassembled WGS sequence"/>
</dbReference>
<sequence length="116" mass="13224">MTKFAVCIAALLSLGGCSVLDSMVYRIDIPQGNYLEQDDVDKLRVGMTEEQVIYVLGKPVAENSFDSDRWVYLYNMNPNEGKVYRKELILTFNNERLSDLSGDFAKSDQFDQPLDQ</sequence>
<evidence type="ECO:0000256" key="1">
    <source>
        <dbReference type="ARBA" id="ARBA00022729"/>
    </source>
</evidence>
<evidence type="ECO:0000256" key="3">
    <source>
        <dbReference type="ARBA" id="ARBA00023237"/>
    </source>
</evidence>
<dbReference type="PANTHER" id="PTHR37482">
    <property type="entry name" value="OUTER MEMBRANE PROTEIN ASSEMBLY FACTOR BAME"/>
    <property type="match status" value="1"/>
</dbReference>
<dbReference type="Gene3D" id="3.30.1450.10">
    <property type="match status" value="1"/>
</dbReference>
<keyword evidence="3 4" id="KW-0998">Cell outer membrane</keyword>